<dbReference type="SMART" id="SM00860">
    <property type="entry name" value="SMI1_KNR4"/>
    <property type="match status" value="1"/>
</dbReference>
<dbReference type="InterPro" id="IPR037883">
    <property type="entry name" value="Knr4/Smi1-like_sf"/>
</dbReference>
<dbReference type="Proteomes" id="UP001209730">
    <property type="component" value="Unassembled WGS sequence"/>
</dbReference>
<reference evidence="2" key="1">
    <citation type="submission" date="2022-11" db="EMBL/GenBank/DDBJ databases">
        <title>Chitin-degrading and fungicidal potential of chitinolytic bacterial strains from marine environment of the Pacific Ocean regions.</title>
        <authorList>
            <person name="Pentekhina I."/>
            <person name="Nedashkovskaya O."/>
            <person name="Seitkalieva A."/>
            <person name="Podvolotskaya A."/>
            <person name="Tekutyeva L."/>
            <person name="Balabanova L."/>
        </authorList>
    </citation>
    <scope>NUCLEOTIDE SEQUENCE</scope>
    <source>
        <strain evidence="2">KMM 6838</strain>
    </source>
</reference>
<gene>
    <name evidence="2" type="ORF">OQJ68_16690</name>
</gene>
<evidence type="ECO:0000313" key="3">
    <source>
        <dbReference type="Proteomes" id="UP001209730"/>
    </source>
</evidence>
<evidence type="ECO:0000313" key="2">
    <source>
        <dbReference type="EMBL" id="MCX2803415.1"/>
    </source>
</evidence>
<name>A0AB35I1C2_MICTH</name>
<organism evidence="2 3">
    <name type="scientific">Microbulbifer thermotolerans</name>
    <dbReference type="NCBI Taxonomy" id="252514"/>
    <lineage>
        <taxon>Bacteria</taxon>
        <taxon>Pseudomonadati</taxon>
        <taxon>Pseudomonadota</taxon>
        <taxon>Gammaproteobacteria</taxon>
        <taxon>Cellvibrionales</taxon>
        <taxon>Microbulbiferaceae</taxon>
        <taxon>Microbulbifer</taxon>
    </lineage>
</organism>
<dbReference type="SUPFAM" id="SSF160631">
    <property type="entry name" value="SMI1/KNR4-like"/>
    <property type="match status" value="1"/>
</dbReference>
<dbReference type="InterPro" id="IPR018958">
    <property type="entry name" value="Knr4/Smi1-like_dom"/>
</dbReference>
<accession>A0AB35I1C2</accession>
<dbReference type="Pfam" id="PF09346">
    <property type="entry name" value="SMI1_KNR4"/>
    <property type="match status" value="1"/>
</dbReference>
<evidence type="ECO:0000259" key="1">
    <source>
        <dbReference type="SMART" id="SM00860"/>
    </source>
</evidence>
<protein>
    <submittedName>
        <fullName evidence="2">SMI1/KNR4 family protein</fullName>
    </submittedName>
</protein>
<dbReference type="AlphaFoldDB" id="A0AB35I1C2"/>
<feature type="domain" description="Knr4/Smi1-like" evidence="1">
    <location>
        <begin position="17"/>
        <end position="130"/>
    </location>
</feature>
<dbReference type="EMBL" id="JAPHQB010000082">
    <property type="protein sequence ID" value="MCX2803415.1"/>
    <property type="molecule type" value="Genomic_DNA"/>
</dbReference>
<sequence>MKESLGSLLTDFSLDEGASQETIANIKNISGIYFPDDYLDFLQDANGGEGFIGEEYLILWKAEELETFNREYEVEKYAPGIFLFGSNGGGEGFGFDTRSTPYKIVQVPFVGMDLQHANHVADSFTNLLERMNQSDGSLL</sequence>
<dbReference type="Gene3D" id="3.40.1580.10">
    <property type="entry name" value="SMI1/KNR4-like"/>
    <property type="match status" value="1"/>
</dbReference>
<dbReference type="RefSeq" id="WP_266044760.1">
    <property type="nucleotide sequence ID" value="NZ_JAPHQA010000043.1"/>
</dbReference>
<comment type="caution">
    <text evidence="2">The sequence shown here is derived from an EMBL/GenBank/DDBJ whole genome shotgun (WGS) entry which is preliminary data.</text>
</comment>
<proteinExistence type="predicted"/>